<feature type="domain" description="Rap1a immunity protein" evidence="2">
    <location>
        <begin position="34"/>
        <end position="121"/>
    </location>
</feature>
<reference evidence="3 4" key="1">
    <citation type="submission" date="2017-03" db="EMBL/GenBank/DDBJ databases">
        <title>New species Polynucleobacter sp. MWH-EgelM1-30-B4.</title>
        <authorList>
            <person name="Hahn M.W."/>
        </authorList>
    </citation>
    <scope>NUCLEOTIDE SEQUENCE [LARGE SCALE GENOMIC DNA]</scope>
    <source>
        <strain evidence="3 4">MWH-EgelM1-30-B4</strain>
    </source>
</reference>
<evidence type="ECO:0000256" key="1">
    <source>
        <dbReference type="SAM" id="SignalP"/>
    </source>
</evidence>
<proteinExistence type="predicted"/>
<organism evidence="3 4">
    <name type="scientific">Polynucleobacter hirudinilacicola</name>
    <dbReference type="NCBI Taxonomy" id="1743166"/>
    <lineage>
        <taxon>Bacteria</taxon>
        <taxon>Pseudomonadati</taxon>
        <taxon>Pseudomonadota</taxon>
        <taxon>Betaproteobacteria</taxon>
        <taxon>Burkholderiales</taxon>
        <taxon>Burkholderiaceae</taxon>
        <taxon>Polynucleobacter</taxon>
    </lineage>
</organism>
<evidence type="ECO:0000259" key="2">
    <source>
        <dbReference type="Pfam" id="PF18602"/>
    </source>
</evidence>
<dbReference type="OrthoDB" id="9131921at2"/>
<dbReference type="AlphaFoldDB" id="A0A210RYI8"/>
<protein>
    <recommendedName>
        <fullName evidence="2">Rap1a immunity protein domain-containing protein</fullName>
    </recommendedName>
</protein>
<dbReference type="InterPro" id="IPR041238">
    <property type="entry name" value="Rap1a"/>
</dbReference>
<dbReference type="Proteomes" id="UP000196880">
    <property type="component" value="Unassembled WGS sequence"/>
</dbReference>
<evidence type="ECO:0000313" key="4">
    <source>
        <dbReference type="Proteomes" id="UP000196880"/>
    </source>
</evidence>
<dbReference type="Pfam" id="PF18602">
    <property type="entry name" value="Rap1a"/>
    <property type="match status" value="1"/>
</dbReference>
<name>A0A210RYI8_9BURK</name>
<feature type="chain" id="PRO_5012645696" description="Rap1a immunity protein domain-containing protein" evidence="1">
    <location>
        <begin position="24"/>
        <end position="122"/>
    </location>
</feature>
<keyword evidence="4" id="KW-1185">Reference proteome</keyword>
<dbReference type="RefSeq" id="WP_087910220.1">
    <property type="nucleotide sequence ID" value="NZ_NAIA01000003.1"/>
</dbReference>
<sequence>MKKFPAILALITSIVCFSHSAHAQKDLPVNDASTGAFVELCKNPNDEQGRSFCFGFGEGIYQSYLANLSPNTKRSICFTNKGETRNEILQKFLVWSAANPQFNQESAAKTLMRFFRQGYPCK</sequence>
<feature type="signal peptide" evidence="1">
    <location>
        <begin position="1"/>
        <end position="23"/>
    </location>
</feature>
<evidence type="ECO:0000313" key="3">
    <source>
        <dbReference type="EMBL" id="OWF65987.1"/>
    </source>
</evidence>
<dbReference type="EMBL" id="NAIA01000003">
    <property type="protein sequence ID" value="OWF65987.1"/>
    <property type="molecule type" value="Genomic_DNA"/>
</dbReference>
<keyword evidence="1" id="KW-0732">Signal</keyword>
<comment type="caution">
    <text evidence="3">The sequence shown here is derived from an EMBL/GenBank/DDBJ whole genome shotgun (WGS) entry which is preliminary data.</text>
</comment>
<accession>A0A210RYI8</accession>
<gene>
    <name evidence="3" type="ORF">B6A14_09570</name>
</gene>